<accession>A0AA43TK77</accession>
<protein>
    <recommendedName>
        <fullName evidence="4">DUF5666 domain-containing protein</fullName>
    </recommendedName>
</protein>
<name>A0AA43TK77_9GAMM</name>
<dbReference type="Proteomes" id="UP001160519">
    <property type="component" value="Unassembled WGS sequence"/>
</dbReference>
<proteinExistence type="predicted"/>
<evidence type="ECO:0000313" key="3">
    <source>
        <dbReference type="Proteomes" id="UP001160519"/>
    </source>
</evidence>
<gene>
    <name evidence="2" type="ORF">PSU93_01335</name>
</gene>
<evidence type="ECO:0000256" key="1">
    <source>
        <dbReference type="SAM" id="SignalP"/>
    </source>
</evidence>
<keyword evidence="1" id="KW-0732">Signal</keyword>
<comment type="caution">
    <text evidence="2">The sequence shown here is derived from an EMBL/GenBank/DDBJ whole genome shotgun (WGS) entry which is preliminary data.</text>
</comment>
<evidence type="ECO:0000313" key="2">
    <source>
        <dbReference type="EMBL" id="MDI1229778.1"/>
    </source>
</evidence>
<dbReference type="AlphaFoldDB" id="A0AA43TK77"/>
<keyword evidence="3" id="KW-1185">Reference proteome</keyword>
<feature type="signal peptide" evidence="1">
    <location>
        <begin position="1"/>
        <end position="21"/>
    </location>
</feature>
<feature type="chain" id="PRO_5041371060" description="DUF5666 domain-containing protein" evidence="1">
    <location>
        <begin position="22"/>
        <end position="125"/>
    </location>
</feature>
<organism evidence="2 3">
    <name type="scientific">Candidatus Methylobacter titanis</name>
    <dbReference type="NCBI Taxonomy" id="3053457"/>
    <lineage>
        <taxon>Bacteria</taxon>
        <taxon>Pseudomonadati</taxon>
        <taxon>Pseudomonadota</taxon>
        <taxon>Gammaproteobacteria</taxon>
        <taxon>Methylococcales</taxon>
        <taxon>Methylococcaceae</taxon>
        <taxon>Methylobacter</taxon>
    </lineage>
</organism>
<dbReference type="EMBL" id="JAQSDF010000002">
    <property type="protein sequence ID" value="MDI1229778.1"/>
    <property type="molecule type" value="Genomic_DNA"/>
</dbReference>
<sequence>MSIRSFFCLGLLLVLPVLTHAQQAMEMYIPIGASVGVSNISSVIGKVAAVDEQNKTFTINDASGILTIAVPDNTPVWLDRSKVGDSNQIGSTADLKAEMTVEVKYREATRSPALTAEWIKIEIPR</sequence>
<evidence type="ECO:0008006" key="4">
    <source>
        <dbReference type="Google" id="ProtNLM"/>
    </source>
</evidence>
<reference evidence="2" key="1">
    <citation type="submission" date="2023-01" db="EMBL/GenBank/DDBJ databases">
        <title>Biogeochemical cycle of methane in antarctic sediments.</title>
        <authorList>
            <person name="Roldan D.M."/>
            <person name="Menes R.J."/>
        </authorList>
    </citation>
    <scope>NUCLEOTIDE SEQUENCE [LARGE SCALE GENOMIC DNA]</scope>
    <source>
        <strain evidence="2">K-2018 MAG008</strain>
    </source>
</reference>